<gene>
    <name evidence="2" type="ORF">PECUL_23A054170</name>
</gene>
<sequence length="100" mass="11325">MSQPKIRRHNVKTDKLHFFAQKKVATLALQTAEIGLQDGAGHSEESSPRLEVEQPSEREPLTTVFLQQALDLQSQKLISIWQTSEAELKRDLYELGTHTA</sequence>
<keyword evidence="3" id="KW-1185">Reference proteome</keyword>
<proteinExistence type="predicted"/>
<accession>A0AAD1R121</accession>
<dbReference type="EMBL" id="OW240912">
    <property type="protein sequence ID" value="CAH2221751.1"/>
    <property type="molecule type" value="Genomic_DNA"/>
</dbReference>
<protein>
    <submittedName>
        <fullName evidence="2">Uncharacterized protein</fullName>
    </submittedName>
</protein>
<feature type="region of interest" description="Disordered" evidence="1">
    <location>
        <begin position="36"/>
        <end position="58"/>
    </location>
</feature>
<evidence type="ECO:0000313" key="2">
    <source>
        <dbReference type="EMBL" id="CAH2221751.1"/>
    </source>
</evidence>
<feature type="compositionally biased region" description="Basic and acidic residues" evidence="1">
    <location>
        <begin position="41"/>
        <end position="58"/>
    </location>
</feature>
<dbReference type="AlphaFoldDB" id="A0AAD1R121"/>
<dbReference type="Proteomes" id="UP001295444">
    <property type="component" value="Chromosome 01"/>
</dbReference>
<evidence type="ECO:0000313" key="3">
    <source>
        <dbReference type="Proteomes" id="UP001295444"/>
    </source>
</evidence>
<feature type="non-terminal residue" evidence="2">
    <location>
        <position position="100"/>
    </location>
</feature>
<name>A0AAD1R121_PELCU</name>
<reference evidence="2" key="1">
    <citation type="submission" date="2022-03" db="EMBL/GenBank/DDBJ databases">
        <authorList>
            <person name="Alioto T."/>
            <person name="Alioto T."/>
            <person name="Gomez Garrido J."/>
        </authorList>
    </citation>
    <scope>NUCLEOTIDE SEQUENCE</scope>
</reference>
<organism evidence="2 3">
    <name type="scientific">Pelobates cultripes</name>
    <name type="common">Western spadefoot toad</name>
    <dbReference type="NCBI Taxonomy" id="61616"/>
    <lineage>
        <taxon>Eukaryota</taxon>
        <taxon>Metazoa</taxon>
        <taxon>Chordata</taxon>
        <taxon>Craniata</taxon>
        <taxon>Vertebrata</taxon>
        <taxon>Euteleostomi</taxon>
        <taxon>Amphibia</taxon>
        <taxon>Batrachia</taxon>
        <taxon>Anura</taxon>
        <taxon>Pelobatoidea</taxon>
        <taxon>Pelobatidae</taxon>
        <taxon>Pelobates</taxon>
    </lineage>
</organism>
<evidence type="ECO:0000256" key="1">
    <source>
        <dbReference type="SAM" id="MobiDB-lite"/>
    </source>
</evidence>